<dbReference type="InterPro" id="IPR033913">
    <property type="entry name" value="MTH1175_dom"/>
</dbReference>
<evidence type="ECO:0000313" key="3">
    <source>
        <dbReference type="Proteomes" id="UP001652394"/>
    </source>
</evidence>
<dbReference type="Gene3D" id="3.30.420.130">
    <property type="entry name" value="Dinitrogenase iron-molybdenum cofactor biosynthesis domain"/>
    <property type="match status" value="1"/>
</dbReference>
<dbReference type="InterPro" id="IPR036105">
    <property type="entry name" value="DiNase_FeMo-co_biosyn_sf"/>
</dbReference>
<dbReference type="InterPro" id="IPR003731">
    <property type="entry name" value="Di-Nase_FeMo-co_biosynth"/>
</dbReference>
<dbReference type="PANTHER" id="PTHR42983:SF1">
    <property type="entry name" value="IRON-MOLYBDENUM PROTEIN"/>
    <property type="match status" value="1"/>
</dbReference>
<keyword evidence="3" id="KW-1185">Reference proteome</keyword>
<feature type="domain" description="Dinitrogenase iron-molybdenum cofactor biosynthesis" evidence="1">
    <location>
        <begin position="9"/>
        <end position="96"/>
    </location>
</feature>
<dbReference type="Proteomes" id="UP001652394">
    <property type="component" value="Unassembled WGS sequence"/>
</dbReference>
<name>A0ABT2TAA6_9FIRM</name>
<accession>A0ABT2TAA6</accession>
<gene>
    <name evidence="2" type="ORF">OCV51_06060</name>
</gene>
<protein>
    <submittedName>
        <fullName evidence="2">NifB/NifX family molybdenum-iron cluster-binding protein</fullName>
    </submittedName>
</protein>
<evidence type="ECO:0000313" key="2">
    <source>
        <dbReference type="EMBL" id="MCU6747218.1"/>
    </source>
</evidence>
<comment type="caution">
    <text evidence="2">The sequence shown here is derived from an EMBL/GenBank/DDBJ whole genome shotgun (WGS) entry which is preliminary data.</text>
</comment>
<sequence>MKIAVTYEDGQIFQHFGHCEEFKVYETEEGKVQAAQVINANGSGHGALAGFLQENGVDVLICGGIGGGARTALQEAGIQLYPGASGDADENIRAFLDGKLNFDPDTTCSHHHHAEGEACGSHHCGEDKHGCTGK</sequence>
<dbReference type="SUPFAM" id="SSF53146">
    <property type="entry name" value="Nitrogenase accessory factor-like"/>
    <property type="match status" value="1"/>
</dbReference>
<dbReference type="Pfam" id="PF02579">
    <property type="entry name" value="Nitro_FeMo-Co"/>
    <property type="match status" value="1"/>
</dbReference>
<reference evidence="2 3" key="1">
    <citation type="journal article" date="2021" name="ISME Commun">
        <title>Automated analysis of genomic sequences facilitates high-throughput and comprehensive description of bacteria.</title>
        <authorList>
            <person name="Hitch T.C.A."/>
        </authorList>
    </citation>
    <scope>NUCLEOTIDE SEQUENCE [LARGE SCALE GENOMIC DNA]</scope>
    <source>
        <strain evidence="2 3">H2_18</strain>
    </source>
</reference>
<dbReference type="EMBL" id="JAOQJX010000007">
    <property type="protein sequence ID" value="MCU6747218.1"/>
    <property type="molecule type" value="Genomic_DNA"/>
</dbReference>
<dbReference type="RefSeq" id="WP_059070115.1">
    <property type="nucleotide sequence ID" value="NZ_JAOQJX010000007.1"/>
</dbReference>
<organism evidence="2 3">
    <name type="scientific">Faecalicatena acetigenes</name>
    <dbReference type="NCBI Taxonomy" id="2981790"/>
    <lineage>
        <taxon>Bacteria</taxon>
        <taxon>Bacillati</taxon>
        <taxon>Bacillota</taxon>
        <taxon>Clostridia</taxon>
        <taxon>Lachnospirales</taxon>
        <taxon>Lachnospiraceae</taxon>
        <taxon>Faecalicatena</taxon>
    </lineage>
</organism>
<proteinExistence type="predicted"/>
<dbReference type="PANTHER" id="PTHR42983">
    <property type="entry name" value="DINITROGENASE IRON-MOLYBDENUM COFACTOR PROTEIN-RELATED"/>
    <property type="match status" value="1"/>
</dbReference>
<dbReference type="CDD" id="cd00851">
    <property type="entry name" value="MTH1175"/>
    <property type="match status" value="1"/>
</dbReference>
<evidence type="ECO:0000259" key="1">
    <source>
        <dbReference type="Pfam" id="PF02579"/>
    </source>
</evidence>